<keyword evidence="1" id="KW-0732">Signal</keyword>
<dbReference type="Proteomes" id="UP000624419">
    <property type="component" value="Unassembled WGS sequence"/>
</dbReference>
<dbReference type="EMBL" id="JABBXD010000001">
    <property type="protein sequence ID" value="MBD3584299.1"/>
    <property type="molecule type" value="Genomic_DNA"/>
</dbReference>
<evidence type="ECO:0000313" key="3">
    <source>
        <dbReference type="Proteomes" id="UP000624419"/>
    </source>
</evidence>
<dbReference type="SUPFAM" id="SSF55486">
    <property type="entry name" value="Metalloproteases ('zincins'), catalytic domain"/>
    <property type="match status" value="1"/>
</dbReference>
<name>A0ABR8LJP8_9ALTE</name>
<dbReference type="Gene3D" id="3.40.390.10">
    <property type="entry name" value="Collagenase (Catalytic Domain)"/>
    <property type="match status" value="1"/>
</dbReference>
<keyword evidence="3" id="KW-1185">Reference proteome</keyword>
<dbReference type="InterPro" id="IPR024079">
    <property type="entry name" value="MetalloPept_cat_dom_sf"/>
</dbReference>
<proteinExistence type="predicted"/>
<comment type="caution">
    <text evidence="2">The sequence shown here is derived from an EMBL/GenBank/DDBJ whole genome shotgun (WGS) entry which is preliminary data.</text>
</comment>
<evidence type="ECO:0000313" key="2">
    <source>
        <dbReference type="EMBL" id="MBD3584299.1"/>
    </source>
</evidence>
<evidence type="ECO:0000256" key="1">
    <source>
        <dbReference type="SAM" id="SignalP"/>
    </source>
</evidence>
<feature type="chain" id="PRO_5046501100" evidence="1">
    <location>
        <begin position="21"/>
        <end position="878"/>
    </location>
</feature>
<gene>
    <name evidence="2" type="ORF">HHX48_00950</name>
</gene>
<sequence>MKLSRIATAFIATMSASAMAGGPLYIHEPTMKPYKWDTSDGPIPVYTDGGRLIEDKDGNLVQTYSVLEAGTTLNHDLTLPDGTVIEAYTPVERDVTYVTVDKANEATISAIAQWSNVETSTFAMTVQGTIEEQLGISDVNGTNYQQIYDKENGYGFWVTYDTDGEILQNYFGVSRDQVLGIAFPEWANEETGEIIEATALMNGYFVDSKDPNLDNHSGVFTHEFGHAINMSHSQANGHLVYMARGYSPQYDGVPGCQGTNTYTSPSLSMANHIETMFPFIDVRSAAGAAQSSVNISDDKVNLSDLYPTEAYKSQYGSISGTLRTKEGVEYSGINIIARNMDNPYEDVITQQAGNMTQGLSGPDGTFTINGLTPGARYAIYLETIKAGGYPTRPTSLVSVAEYWNDAESANPASDDVCEITPIVAQAGQTTQADIYFNGYTDGIQYTPLVEAFVMDHAKNGKRALGTTQSGMIFIYDSTDKNLFTVPLKDNGEPALHAANVAMNKTATRAAGVSDFNDNGIKTPAMWDIQANKLTAMDDPSNGTCTLGSSGGVSSASVWDMNDKGDVVVGTFREATSGNAECQAGESSVAVPAIWKDGKITPLKDDIEFVPASYGSTLNVALKDDKGNTTRTTAWIRADRVAGNGHTVTGMTNGFGQVAWVNGQLRDIYSEYGASDSTVISQDGRYVAFGALNLDSRYREATGIKLWDTQTDTIHELGNLRWCEDVDYISRWTNFCELGYDHDSLVAAGAGVPRMTLLDANEDLSIITARAGSLLSGGFKGAIYIKGLGWMTMGEFFGRQGVVEASQFVMDNPFGISANGSELFGGLAGAQITFDVDMDKAYVCQNGTDQELSFPKQVVQAVTKHGAQFGRCDHVNDSY</sequence>
<accession>A0ABR8LJP8</accession>
<dbReference type="RefSeq" id="WP_191021771.1">
    <property type="nucleotide sequence ID" value="NZ_JABBXD010000001.1"/>
</dbReference>
<organism evidence="2 3">
    <name type="scientific">Salinimonas profundi</name>
    <dbReference type="NCBI Taxonomy" id="2729140"/>
    <lineage>
        <taxon>Bacteria</taxon>
        <taxon>Pseudomonadati</taxon>
        <taxon>Pseudomonadota</taxon>
        <taxon>Gammaproteobacteria</taxon>
        <taxon>Alteromonadales</taxon>
        <taxon>Alteromonadaceae</taxon>
        <taxon>Alteromonas/Salinimonas group</taxon>
        <taxon>Salinimonas</taxon>
    </lineage>
</organism>
<reference evidence="2 3" key="1">
    <citation type="submission" date="2020-04" db="EMBL/GenBank/DDBJ databases">
        <title>Salinimonas sp. HHU 13199.</title>
        <authorList>
            <person name="Cui X."/>
            <person name="Zhang D."/>
        </authorList>
    </citation>
    <scope>NUCLEOTIDE SEQUENCE [LARGE SCALE GENOMIC DNA]</scope>
    <source>
        <strain evidence="2 3">HHU 13199</strain>
    </source>
</reference>
<protein>
    <submittedName>
        <fullName evidence="2">Uncharacterized protein</fullName>
    </submittedName>
</protein>
<feature type="signal peptide" evidence="1">
    <location>
        <begin position="1"/>
        <end position="20"/>
    </location>
</feature>